<feature type="region of interest" description="Disordered" evidence="1">
    <location>
        <begin position="1"/>
        <end position="23"/>
    </location>
</feature>
<accession>A0ABR8U8P1</accession>
<dbReference type="RefSeq" id="WP_191694087.1">
    <property type="nucleotide sequence ID" value="NZ_JACSQN010000005.1"/>
</dbReference>
<evidence type="ECO:0000313" key="2">
    <source>
        <dbReference type="EMBL" id="MBD7984396.1"/>
    </source>
</evidence>
<comment type="caution">
    <text evidence="2">The sequence shown here is derived from an EMBL/GenBank/DDBJ whole genome shotgun (WGS) entry which is preliminary data.</text>
</comment>
<proteinExistence type="predicted"/>
<name>A0ABR8U8P1_9BACL</name>
<dbReference type="Proteomes" id="UP000626786">
    <property type="component" value="Unassembled WGS sequence"/>
</dbReference>
<reference evidence="2 3" key="1">
    <citation type="submission" date="2020-08" db="EMBL/GenBank/DDBJ databases">
        <title>A Genomic Blueprint of the Chicken Gut Microbiome.</title>
        <authorList>
            <person name="Gilroy R."/>
            <person name="Ravi A."/>
            <person name="Getino M."/>
            <person name="Pursley I."/>
            <person name="Horton D.L."/>
            <person name="Alikhan N.-F."/>
            <person name="Baker D."/>
            <person name="Gharbi K."/>
            <person name="Hall N."/>
            <person name="Watson M."/>
            <person name="Adriaenssens E.M."/>
            <person name="Foster-Nyarko E."/>
            <person name="Jarju S."/>
            <person name="Secka A."/>
            <person name="Antonio M."/>
            <person name="Oren A."/>
            <person name="Chaudhuri R."/>
            <person name="La Ragione R.M."/>
            <person name="Hildebrand F."/>
            <person name="Pallen M.J."/>
        </authorList>
    </citation>
    <scope>NUCLEOTIDE SEQUENCE [LARGE SCALE GENOMIC DNA]</scope>
    <source>
        <strain evidence="2 3">Sa2YVA2</strain>
    </source>
</reference>
<organism evidence="2 3">
    <name type="scientific">Sporosarcina quadrami</name>
    <dbReference type="NCBI Taxonomy" id="2762234"/>
    <lineage>
        <taxon>Bacteria</taxon>
        <taxon>Bacillati</taxon>
        <taxon>Bacillota</taxon>
        <taxon>Bacilli</taxon>
        <taxon>Bacillales</taxon>
        <taxon>Caryophanaceae</taxon>
        <taxon>Sporosarcina</taxon>
    </lineage>
</organism>
<evidence type="ECO:0000256" key="1">
    <source>
        <dbReference type="SAM" id="MobiDB-lite"/>
    </source>
</evidence>
<keyword evidence="3" id="KW-1185">Reference proteome</keyword>
<dbReference type="EMBL" id="JACSQN010000005">
    <property type="protein sequence ID" value="MBD7984396.1"/>
    <property type="molecule type" value="Genomic_DNA"/>
</dbReference>
<protein>
    <submittedName>
        <fullName evidence="2">Uncharacterized protein</fullName>
    </submittedName>
</protein>
<sequence length="147" mass="18030">MPLEERLDVQNERINKQDDRLNKQDERLNQHSDKITQLLKFDEEKHERLKLVEEEDKKKEERLQEVEKNYTRLETTIVSENREMRSFFLTNMDKQWDLIKTRDEQRHDNLRMKHELSKTKVERWSDILFKLIGSGSILYVLIQTFVK</sequence>
<gene>
    <name evidence="2" type="ORF">H9649_07385</name>
</gene>
<evidence type="ECO:0000313" key="3">
    <source>
        <dbReference type="Proteomes" id="UP000626786"/>
    </source>
</evidence>